<proteinExistence type="predicted"/>
<name>A0AAI9DGW9_PLUGE</name>
<dbReference type="EMBL" id="ABLOKC030000001">
    <property type="protein sequence ID" value="EML1469602.1"/>
    <property type="molecule type" value="Genomic_DNA"/>
</dbReference>
<dbReference type="RefSeq" id="WP_155521244.1">
    <property type="nucleotide sequence ID" value="NZ_LDZN01000001.1"/>
</dbReference>
<organism evidence="1">
    <name type="scientific">Pluralibacter gergoviae</name>
    <name type="common">Enterobacter gergoviae</name>
    <dbReference type="NCBI Taxonomy" id="61647"/>
    <lineage>
        <taxon>Bacteria</taxon>
        <taxon>Pseudomonadati</taxon>
        <taxon>Pseudomonadota</taxon>
        <taxon>Gammaproteobacteria</taxon>
        <taxon>Enterobacterales</taxon>
        <taxon>Enterobacteriaceae</taxon>
        <taxon>Pluralibacter</taxon>
    </lineage>
</organism>
<accession>A0AAI9DGW9</accession>
<evidence type="ECO:0000313" key="1">
    <source>
        <dbReference type="EMBL" id="EML1469602.1"/>
    </source>
</evidence>
<comment type="caution">
    <text evidence="1">The sequence shown here is derived from an EMBL/GenBank/DDBJ whole genome shotgun (WGS) entry which is preliminary data.</text>
</comment>
<protein>
    <submittedName>
        <fullName evidence="1">Uncharacterized protein</fullName>
    </submittedName>
</protein>
<sequence length="58" mass="6701">MKESCQFYNLLFLQRSAGAIAHKQAPAHCFGALFWCVLRSARRQRLFSVNYGDKTIFC</sequence>
<reference evidence="1" key="1">
    <citation type="submission" date="2024-02" db="EMBL/GenBank/DDBJ databases">
        <authorList>
            <consortium name="Clinical and Environmental Microbiology Branch: Whole genome sequencing antimicrobial resistance pathogens in the healthcare setting"/>
        </authorList>
    </citation>
    <scope>NUCLEOTIDE SEQUENCE</scope>
    <source>
        <strain evidence="1">2021DK-00143</strain>
    </source>
</reference>
<gene>
    <name evidence="1" type="ORF">QEG54_000269</name>
</gene>
<dbReference type="AlphaFoldDB" id="A0AAI9DGW9"/>